<proteinExistence type="predicted"/>
<keyword evidence="1" id="KW-0805">Transcription regulation</keyword>
<reference evidence="4 5" key="1">
    <citation type="submission" date="2014-12" db="EMBL/GenBank/DDBJ databases">
        <title>Comparative genome analysis of Bacillus coagulans HM-08, Clostridium butyricum HM-68, Bacillus subtilis HM-66 and Bacillus licheniformis BL-09.</title>
        <authorList>
            <person name="Zhang H."/>
        </authorList>
    </citation>
    <scope>NUCLEOTIDE SEQUENCE [LARGE SCALE GENOMIC DNA]</scope>
    <source>
        <strain evidence="4 5">HM-66</strain>
    </source>
</reference>
<dbReference type="PANTHER" id="PTHR30146:SF154">
    <property type="entry name" value="TRANSCRIPTION REGULATOR, MEMBER OF GALR FAMILY"/>
    <property type="match status" value="1"/>
</dbReference>
<name>A0A0D1I9Y4_BACIU</name>
<evidence type="ECO:0000256" key="2">
    <source>
        <dbReference type="ARBA" id="ARBA00023125"/>
    </source>
</evidence>
<dbReference type="Gene3D" id="3.40.50.2300">
    <property type="match status" value="2"/>
</dbReference>
<dbReference type="Pfam" id="PF00356">
    <property type="entry name" value="LacI"/>
    <property type="match status" value="1"/>
</dbReference>
<dbReference type="PROSITE" id="PS00356">
    <property type="entry name" value="HTH_LACI_1"/>
    <property type="match status" value="1"/>
</dbReference>
<protein>
    <submittedName>
        <fullName evidence="4">LacI family transcriptional regulator</fullName>
    </submittedName>
</protein>
<dbReference type="InterPro" id="IPR028082">
    <property type="entry name" value="Peripla_BP_I"/>
</dbReference>
<dbReference type="SUPFAM" id="SSF47413">
    <property type="entry name" value="lambda repressor-like DNA-binding domains"/>
    <property type="match status" value="1"/>
</dbReference>
<dbReference type="PRINTS" id="PR00036">
    <property type="entry name" value="HTHLACI"/>
</dbReference>
<dbReference type="Pfam" id="PF13377">
    <property type="entry name" value="Peripla_BP_3"/>
    <property type="match status" value="1"/>
</dbReference>
<keyword evidence="3" id="KW-0804">Transcription</keyword>
<dbReference type="SUPFAM" id="SSF53822">
    <property type="entry name" value="Periplasmic binding protein-like I"/>
    <property type="match status" value="1"/>
</dbReference>
<dbReference type="InterPro" id="IPR000843">
    <property type="entry name" value="HTH_LacI"/>
</dbReference>
<accession>A0A0D1I9Y4</accession>
<comment type="caution">
    <text evidence="4">The sequence shown here is derived from an EMBL/GenBank/DDBJ whole genome shotgun (WGS) entry which is preliminary data.</text>
</comment>
<dbReference type="GO" id="GO:0000976">
    <property type="term" value="F:transcription cis-regulatory region binding"/>
    <property type="evidence" value="ECO:0007669"/>
    <property type="project" value="TreeGrafter"/>
</dbReference>
<dbReference type="CDD" id="cd01392">
    <property type="entry name" value="HTH_LacI"/>
    <property type="match status" value="1"/>
</dbReference>
<dbReference type="PROSITE" id="PS50932">
    <property type="entry name" value="HTH_LACI_2"/>
    <property type="match status" value="1"/>
</dbReference>
<dbReference type="EMBL" id="JXBC01000013">
    <property type="protein sequence ID" value="KIU05748.1"/>
    <property type="molecule type" value="Genomic_DNA"/>
</dbReference>
<dbReference type="InterPro" id="IPR046335">
    <property type="entry name" value="LacI/GalR-like_sensor"/>
</dbReference>
<dbReference type="RefSeq" id="WP_043858746.1">
    <property type="nucleotide sequence ID" value="NZ_CP035397.1"/>
</dbReference>
<dbReference type="PANTHER" id="PTHR30146">
    <property type="entry name" value="LACI-RELATED TRANSCRIPTIONAL REPRESSOR"/>
    <property type="match status" value="1"/>
</dbReference>
<keyword evidence="2" id="KW-0238">DNA-binding</keyword>
<dbReference type="PATRIC" id="fig|1423.173.peg.4294"/>
<evidence type="ECO:0000256" key="1">
    <source>
        <dbReference type="ARBA" id="ARBA00023015"/>
    </source>
</evidence>
<dbReference type="Proteomes" id="UP000032247">
    <property type="component" value="Unassembled WGS sequence"/>
</dbReference>
<dbReference type="InterPro" id="IPR010982">
    <property type="entry name" value="Lambda_DNA-bd_dom_sf"/>
</dbReference>
<organism evidence="4 5">
    <name type="scientific">Bacillus subtilis</name>
    <dbReference type="NCBI Taxonomy" id="1423"/>
    <lineage>
        <taxon>Bacteria</taxon>
        <taxon>Bacillati</taxon>
        <taxon>Bacillota</taxon>
        <taxon>Bacilli</taxon>
        <taxon>Bacillales</taxon>
        <taxon>Bacillaceae</taxon>
        <taxon>Bacillus</taxon>
    </lineage>
</organism>
<sequence length="316" mass="35378">MATLSDVAKKANVSKMTVSRVINHPETVTDELKKLVHSAMKELNYIPNYAARALVQNRTQVVKLLILEEMDTTEPYYMNLLTGISRELDRNHYALQLVTRNSLNIGQCDGIIATGLRKNDFEGVIKAFEKPLVVFGQNEMGFDFIDVNNEKGTFMATRHVMGLGEREVVFFGIDLDEPFERAREQGYIRAMNKSFKKSNMFRIDNSSKKSEGLARELLKSMDNQAAFVCASDRIALGVIRAAQSLGKRIPEDVAVTGNDGVFLDRISSPRLTTVRQPVVEMGEACAKMLLKKMNEDGAAQGSLFFEPELIVRESTL</sequence>
<evidence type="ECO:0000313" key="5">
    <source>
        <dbReference type="Proteomes" id="UP000032247"/>
    </source>
</evidence>
<dbReference type="STRING" id="483913.AN935_17420"/>
<dbReference type="GO" id="GO:0003700">
    <property type="term" value="F:DNA-binding transcription factor activity"/>
    <property type="evidence" value="ECO:0007669"/>
    <property type="project" value="TreeGrafter"/>
</dbReference>
<dbReference type="AlphaFoldDB" id="A0A0D1I9Y4"/>
<evidence type="ECO:0000313" key="4">
    <source>
        <dbReference type="EMBL" id="KIU05748.1"/>
    </source>
</evidence>
<gene>
    <name evidence="4" type="ORF">SC09_contig4orf00646</name>
</gene>
<dbReference type="SMART" id="SM00354">
    <property type="entry name" value="HTH_LACI"/>
    <property type="match status" value="1"/>
</dbReference>
<evidence type="ECO:0000256" key="3">
    <source>
        <dbReference type="ARBA" id="ARBA00023163"/>
    </source>
</evidence>
<dbReference type="Gene3D" id="1.10.260.40">
    <property type="entry name" value="lambda repressor-like DNA-binding domains"/>
    <property type="match status" value="1"/>
</dbReference>